<dbReference type="PANTHER" id="PTHR43685">
    <property type="entry name" value="GLYCOSYLTRANSFERASE"/>
    <property type="match status" value="1"/>
</dbReference>
<dbReference type="SUPFAM" id="SSF53448">
    <property type="entry name" value="Nucleotide-diphospho-sugar transferases"/>
    <property type="match status" value="1"/>
</dbReference>
<protein>
    <submittedName>
        <fullName evidence="2">Glycosyl transferase family 2</fullName>
    </submittedName>
</protein>
<proteinExistence type="predicted"/>
<dbReference type="RefSeq" id="WP_039372057.1">
    <property type="nucleotide sequence ID" value="NZ_JWTA01000015.1"/>
</dbReference>
<evidence type="ECO:0000259" key="1">
    <source>
        <dbReference type="Pfam" id="PF00535"/>
    </source>
</evidence>
<keyword evidence="3" id="KW-1185">Reference proteome</keyword>
<evidence type="ECO:0000313" key="3">
    <source>
        <dbReference type="Proteomes" id="UP000031167"/>
    </source>
</evidence>
<comment type="caution">
    <text evidence="2">The sequence shown here is derived from an EMBL/GenBank/DDBJ whole genome shotgun (WGS) entry which is preliminary data.</text>
</comment>
<feature type="domain" description="Glycosyltransferase 2-like" evidence="1">
    <location>
        <begin position="4"/>
        <end position="171"/>
    </location>
</feature>
<gene>
    <name evidence="2" type="ORF">RM51_15425</name>
</gene>
<dbReference type="CDD" id="cd00761">
    <property type="entry name" value="Glyco_tranf_GTA_type"/>
    <property type="match status" value="1"/>
</dbReference>
<sequence length="299" mass="35273">MKLSICIPVYNFDVRELVFDLKKEIENNKIDAEIILIDDASEESFTIINSELQKEVQAFVFLEKNIGRTRIRNLFLNYTKGDYLLFLDCDGQIISNTFLSSYIQFIVNNKGANIVYGGRKVANFPPDKNHRLRWKFAIERENPPVKQRQEKPYLCFQTNNFIINREVLEKIPFNPEFQKYGYEDLLFAMELKREGVLIDHIENAIFNNDLETNEKYLIKVNESMESLAKMLQDKNLKSNLTEIKIVKAYNRINEKFLIILFANLFQIIKVGLEKKLLKGNVNLRYLDFYKLGLLLKEMR</sequence>
<dbReference type="GO" id="GO:0016740">
    <property type="term" value="F:transferase activity"/>
    <property type="evidence" value="ECO:0007669"/>
    <property type="project" value="UniProtKB-KW"/>
</dbReference>
<evidence type="ECO:0000313" key="2">
    <source>
        <dbReference type="EMBL" id="KIC61939.1"/>
    </source>
</evidence>
<dbReference type="InterPro" id="IPR029044">
    <property type="entry name" value="Nucleotide-diphossugar_trans"/>
</dbReference>
<dbReference type="OrthoDB" id="761861at2"/>
<accession>A0A0B4CKZ7</accession>
<name>A0A0B4CKZ7_9FLAO</name>
<dbReference type="PANTHER" id="PTHR43685:SF2">
    <property type="entry name" value="GLYCOSYLTRANSFERASE 2-LIKE DOMAIN-CONTAINING PROTEIN"/>
    <property type="match status" value="1"/>
</dbReference>
<dbReference type="Proteomes" id="UP000031167">
    <property type="component" value="Unassembled WGS sequence"/>
</dbReference>
<organism evidence="2 3">
    <name type="scientific">Chryseobacterium taiwanense</name>
    <dbReference type="NCBI Taxonomy" id="363331"/>
    <lineage>
        <taxon>Bacteria</taxon>
        <taxon>Pseudomonadati</taxon>
        <taxon>Bacteroidota</taxon>
        <taxon>Flavobacteriia</taxon>
        <taxon>Flavobacteriales</taxon>
        <taxon>Weeksellaceae</taxon>
        <taxon>Chryseobacterium group</taxon>
        <taxon>Chryseobacterium</taxon>
    </lineage>
</organism>
<dbReference type="InterPro" id="IPR050834">
    <property type="entry name" value="Glycosyltransf_2"/>
</dbReference>
<dbReference type="EMBL" id="JWTA01000015">
    <property type="protein sequence ID" value="KIC61939.1"/>
    <property type="molecule type" value="Genomic_DNA"/>
</dbReference>
<dbReference type="InterPro" id="IPR001173">
    <property type="entry name" value="Glyco_trans_2-like"/>
</dbReference>
<reference evidence="2 3" key="1">
    <citation type="submission" date="2014-12" db="EMBL/GenBank/DDBJ databases">
        <title>Genome sequencing of Chryseobacterium taiwanense TPW19.</title>
        <authorList>
            <person name="Tan P.W."/>
            <person name="Chan K.-G."/>
        </authorList>
    </citation>
    <scope>NUCLEOTIDE SEQUENCE [LARGE SCALE GENOMIC DNA]</scope>
    <source>
        <strain evidence="2 3">TPW19</strain>
    </source>
</reference>
<dbReference type="Pfam" id="PF00535">
    <property type="entry name" value="Glycos_transf_2"/>
    <property type="match status" value="1"/>
</dbReference>
<dbReference type="Gene3D" id="3.90.550.10">
    <property type="entry name" value="Spore Coat Polysaccharide Biosynthesis Protein SpsA, Chain A"/>
    <property type="match status" value="1"/>
</dbReference>
<keyword evidence="2" id="KW-0808">Transferase</keyword>
<dbReference type="AlphaFoldDB" id="A0A0B4CKZ7"/>
<dbReference type="STRING" id="363331.RM51_15425"/>